<dbReference type="Gene3D" id="3.60.20.40">
    <property type="match status" value="1"/>
</dbReference>
<sequence>RDGHRLNVLLSSVSCGGLHGCAASSQPLASRIGVDVLKRGGNAADAAVAIAAALAVTEPSSTGPGGDAFCLFYNGNTGEIRGINGSGRSARAQTLDILEGRGYTAETPPSVFDALNVTVPGAPACWCDTVALSLLEVLSGAVELAEEGFPVAEVAAHQWASWVTALRDAGKELGGDLLIDGHAPKCGQVFKNPALARTLKELGEGGKPAFYQGRVAQAIVDVINQNGGVLTLDDLSSHDSEVVTPISTEYKGVRLWELPPNGQGLAALLLLNILENFPQLQAAGHNSPDYIHVLVEAVRLALTDALRYLGDPHHVTIPLDTLLDKSYSHQRAGHISMDRAMERVEPGLMTGSDTVYFCVIDSQGNACSFVNSTYMGFGSGLVPKDCGFSLQNRGASFSLHHDNVNCVAGGKRPYHTIIPALLTDSATKSQKTQLLAALGVMGAFMQPQGHIQVLLNMVEFGMNPQQALDAPRVYVQYDNKTDQWLVNLEEGVDQEVAEDLRRRGHIVNWPITGHKRSQFGRGQIITVGDWWNPSATQPNHPSRVLWAGSDPRGDGCALGYYKLQTNKNKSKHDKR</sequence>
<dbReference type="PANTHER" id="PTHR43881:SF1">
    <property type="entry name" value="GAMMA-GLUTAMYLTRANSPEPTIDASE (AFU_ORTHOLOGUE AFUA_4G13580)"/>
    <property type="match status" value="1"/>
</dbReference>
<accession>A0A3P8T7R1</accession>
<reference evidence="2 3" key="1">
    <citation type="submission" date="2018-03" db="EMBL/GenBank/DDBJ databases">
        <title>Finding Nemo's genes: A chromosome-scale reference assembly of the genome of the orange clownfish Amphiprion percula.</title>
        <authorList>
            <person name="Lehmann R."/>
        </authorList>
    </citation>
    <scope>NUCLEOTIDE SEQUENCE</scope>
</reference>
<dbReference type="Ensembl" id="ENSAPET00000020202.1">
    <property type="protein sequence ID" value="ENSAPEP00000019672.1"/>
    <property type="gene ID" value="ENSAPEG00000014015.1"/>
</dbReference>
<evidence type="ECO:0008006" key="4">
    <source>
        <dbReference type="Google" id="ProtNLM"/>
    </source>
</evidence>
<dbReference type="PRINTS" id="PR01210">
    <property type="entry name" value="GGTRANSPTASE"/>
</dbReference>
<evidence type="ECO:0000256" key="1">
    <source>
        <dbReference type="ARBA" id="ARBA00009381"/>
    </source>
</evidence>
<keyword evidence="3" id="KW-1185">Reference proteome</keyword>
<dbReference type="Proteomes" id="UP000265080">
    <property type="component" value="Chromosome 2"/>
</dbReference>
<dbReference type="OMA" id="EGNMVSY"/>
<evidence type="ECO:0000313" key="3">
    <source>
        <dbReference type="Proteomes" id="UP000265080"/>
    </source>
</evidence>
<dbReference type="Pfam" id="PF01019">
    <property type="entry name" value="G_glu_transpept"/>
    <property type="match status" value="1"/>
</dbReference>
<dbReference type="InterPro" id="IPR043138">
    <property type="entry name" value="GGT_lsub"/>
</dbReference>
<reference evidence="2" key="2">
    <citation type="submission" date="2025-08" db="UniProtKB">
        <authorList>
            <consortium name="Ensembl"/>
        </authorList>
    </citation>
    <scope>IDENTIFICATION</scope>
</reference>
<name>A0A3P8T7R1_AMPPE</name>
<dbReference type="InterPro" id="IPR043137">
    <property type="entry name" value="GGT_ssub_C"/>
</dbReference>
<dbReference type="InterPro" id="IPR029055">
    <property type="entry name" value="Ntn_hydrolases_N"/>
</dbReference>
<proteinExistence type="inferred from homology"/>
<comment type="similarity">
    <text evidence="1">Belongs to the gamma-glutamyltransferase family.</text>
</comment>
<dbReference type="InterPro" id="IPR052896">
    <property type="entry name" value="GGT-like_enzyme"/>
</dbReference>
<reference evidence="2" key="3">
    <citation type="submission" date="2025-09" db="UniProtKB">
        <authorList>
            <consortium name="Ensembl"/>
        </authorList>
    </citation>
    <scope>IDENTIFICATION</scope>
</reference>
<dbReference type="AlphaFoldDB" id="A0A3P8T7R1"/>
<evidence type="ECO:0000313" key="2">
    <source>
        <dbReference type="Ensembl" id="ENSAPEP00000019672.1"/>
    </source>
</evidence>
<organism evidence="2 3">
    <name type="scientific">Amphiprion percula</name>
    <name type="common">Orange clownfish</name>
    <name type="synonym">Lutjanus percula</name>
    <dbReference type="NCBI Taxonomy" id="161767"/>
    <lineage>
        <taxon>Eukaryota</taxon>
        <taxon>Metazoa</taxon>
        <taxon>Chordata</taxon>
        <taxon>Craniata</taxon>
        <taxon>Vertebrata</taxon>
        <taxon>Euteleostomi</taxon>
        <taxon>Actinopterygii</taxon>
        <taxon>Neopterygii</taxon>
        <taxon>Teleostei</taxon>
        <taxon>Neoteleostei</taxon>
        <taxon>Acanthomorphata</taxon>
        <taxon>Ovalentaria</taxon>
        <taxon>Pomacentridae</taxon>
        <taxon>Amphiprion</taxon>
    </lineage>
</organism>
<dbReference type="Gene3D" id="1.10.246.130">
    <property type="match status" value="1"/>
</dbReference>
<dbReference type="PANTHER" id="PTHR43881">
    <property type="entry name" value="GAMMA-GLUTAMYLTRANSPEPTIDASE (AFU_ORTHOLOGUE AFUA_4G13580)"/>
    <property type="match status" value="1"/>
</dbReference>
<dbReference type="SUPFAM" id="SSF56235">
    <property type="entry name" value="N-terminal nucleophile aminohydrolases (Ntn hydrolases)"/>
    <property type="match status" value="1"/>
</dbReference>
<protein>
    <recommendedName>
        <fullName evidence="4">Gamma-glutamyltransferase 7</fullName>
    </recommendedName>
</protein>
<dbReference type="GeneTree" id="ENSGT00940000165445"/>
<dbReference type="STRING" id="161767.ENSAPEP00000019672"/>